<dbReference type="Gene3D" id="3.30.565.10">
    <property type="entry name" value="Histidine kinase-like ATPase, C-terminal domain"/>
    <property type="match status" value="1"/>
</dbReference>
<dbReference type="InterPro" id="IPR000700">
    <property type="entry name" value="PAS-assoc_C"/>
</dbReference>
<protein>
    <recommendedName>
        <fullName evidence="3">histidine kinase</fullName>
        <ecNumber evidence="3">2.7.13.3</ecNumber>
    </recommendedName>
</protein>
<dbReference type="InterPro" id="IPR035965">
    <property type="entry name" value="PAS-like_dom_sf"/>
</dbReference>
<evidence type="ECO:0000256" key="5">
    <source>
        <dbReference type="ARBA" id="ARBA00022679"/>
    </source>
</evidence>
<dbReference type="InterPro" id="IPR013656">
    <property type="entry name" value="PAS_4"/>
</dbReference>
<evidence type="ECO:0000313" key="15">
    <source>
        <dbReference type="Proteomes" id="UP000629098"/>
    </source>
</evidence>
<dbReference type="Pfam" id="PF02518">
    <property type="entry name" value="HATPase_c"/>
    <property type="match status" value="1"/>
</dbReference>
<dbReference type="GO" id="GO:0005524">
    <property type="term" value="F:ATP binding"/>
    <property type="evidence" value="ECO:0007669"/>
    <property type="project" value="UniProtKB-KW"/>
</dbReference>
<sequence length="926" mass="105889">MHLQNPEFRLFLEHIPAAVAILDRELRYIATSRKWLKDYSVNEQSLIGMSHDEVFVNLDKWKRVHQCCLAGATESCEADSFVRDDGSVEWVKWECRPWYENNGEIGGVILFTEVVTERKHTEDALRASEALLRIYQEDLEAKVKYRTAELQKVIEELRTEIIERKQTQEALRQSEMRFQKLAANVPGMIYRFVISADDTQYFSYVSPGCRELHEIEPEEIQQDFARVFALIHPDDLAEFNSSVVISAQTLKPWKQEYRIITPSGRIKWVQGQARPSKQVNGDIIWDGIMMDITLTKLADLALRQSENKFRTLFERSADGILIYDGQVFIDCNQAAVKMMGCQNKNQLMGFPPSGISPEYQPDGVNSLEKAQALTEIAFAQGNVRFEWVIRRLDGQDYPLEVLLTAIPLDGREVFYCVWRDIADRKLAEEALRQSEARYRELALREQLLNSLASQIRNTLDVDTILETAIQQIQQLLRIDRCSFSWFKPDANPLCWVTIKEAKNPNIPSLLGNHFIERIGPVTQMFLRQEILQINDVTTFTEPIHRQFLERFGIKSEIVLPIKTRSGQVGIIVCGHWSETRPWTEGEVELLQAVVDQLAIAINQAELYLTSHTAAITAQNQAQQLERTLQELQKTQTQLVQSEKMSSLGQLVAGVAHEINNPVNFIYGNLTYTDEYIQDILSLLKLYQQAYPEPKSEIQEFMEAIDLDFLLSDLPKMISSMRVGAERIREIVQSLRTFSRLDEAEMKEVDIHEGIDSTLMILQHRLKPKQENLGIEVIKEYGNLPQIVCYPGQLNQVFMNLLANAIDALQESLVNNHLSFVENKGQGTKDKEQRINPQILIATEIIDNDRIAIRIADNGIGIKPEVQRRLFDPFFTTKPIGVGTGLGLSISYQIVVDRHGGQLHYKSEPGQGTEFVIEIPVSQPDNT</sequence>
<organism evidence="14 15">
    <name type="scientific">Iningainema tapete BLCC-T55</name>
    <dbReference type="NCBI Taxonomy" id="2748662"/>
    <lineage>
        <taxon>Bacteria</taxon>
        <taxon>Bacillati</taxon>
        <taxon>Cyanobacteriota</taxon>
        <taxon>Cyanophyceae</taxon>
        <taxon>Nostocales</taxon>
        <taxon>Scytonemataceae</taxon>
        <taxon>Iningainema tapete</taxon>
    </lineage>
</organism>
<dbReference type="SMART" id="SM00388">
    <property type="entry name" value="HisKA"/>
    <property type="match status" value="1"/>
</dbReference>
<proteinExistence type="inferred from homology"/>
<evidence type="ECO:0000256" key="6">
    <source>
        <dbReference type="ARBA" id="ARBA00022741"/>
    </source>
</evidence>
<dbReference type="EC" id="2.7.13.3" evidence="3"/>
<dbReference type="RefSeq" id="WP_190827758.1">
    <property type="nucleotide sequence ID" value="NZ_CAWPPI010000043.1"/>
</dbReference>
<evidence type="ECO:0000313" key="14">
    <source>
        <dbReference type="EMBL" id="MBD2772769.1"/>
    </source>
</evidence>
<evidence type="ECO:0000256" key="8">
    <source>
        <dbReference type="ARBA" id="ARBA00022840"/>
    </source>
</evidence>
<dbReference type="Proteomes" id="UP000629098">
    <property type="component" value="Unassembled WGS sequence"/>
</dbReference>
<evidence type="ECO:0000256" key="3">
    <source>
        <dbReference type="ARBA" id="ARBA00012438"/>
    </source>
</evidence>
<feature type="domain" description="Phytochrome chromophore attachment site" evidence="11">
    <location>
        <begin position="544"/>
        <end position="596"/>
    </location>
</feature>
<evidence type="ECO:0000256" key="9">
    <source>
        <dbReference type="ARBA" id="ARBA00023012"/>
    </source>
</evidence>
<evidence type="ECO:0000256" key="4">
    <source>
        <dbReference type="ARBA" id="ARBA00022553"/>
    </source>
</evidence>
<dbReference type="Gene3D" id="3.30.450.40">
    <property type="match status" value="1"/>
</dbReference>
<evidence type="ECO:0000259" key="13">
    <source>
        <dbReference type="PROSITE" id="PS50113"/>
    </source>
</evidence>
<keyword evidence="5" id="KW-0808">Transferase</keyword>
<feature type="domain" description="PAC" evidence="13">
    <location>
        <begin position="253"/>
        <end position="304"/>
    </location>
</feature>
<dbReference type="NCBIfam" id="TIGR00229">
    <property type="entry name" value="sensory_box"/>
    <property type="match status" value="2"/>
</dbReference>
<dbReference type="Pfam" id="PF08447">
    <property type="entry name" value="PAS_3"/>
    <property type="match status" value="1"/>
</dbReference>
<dbReference type="InterPro" id="IPR029016">
    <property type="entry name" value="GAF-like_dom_sf"/>
</dbReference>
<evidence type="ECO:0000256" key="1">
    <source>
        <dbReference type="ARBA" id="ARBA00000085"/>
    </source>
</evidence>
<dbReference type="SUPFAM" id="SSF55781">
    <property type="entry name" value="GAF domain-like"/>
    <property type="match status" value="1"/>
</dbReference>
<feature type="domain" description="Histidine kinase" evidence="12">
    <location>
        <begin position="653"/>
        <end position="922"/>
    </location>
</feature>
<comment type="caution">
    <text evidence="14">The sequence shown here is derived from an EMBL/GenBank/DDBJ whole genome shotgun (WGS) entry which is preliminary data.</text>
</comment>
<dbReference type="InterPro" id="IPR003661">
    <property type="entry name" value="HisK_dim/P_dom"/>
</dbReference>
<keyword evidence="10" id="KW-0175">Coiled coil</keyword>
<keyword evidence="6" id="KW-0547">Nucleotide-binding</keyword>
<keyword evidence="4" id="KW-0597">Phosphoprotein</keyword>
<keyword evidence="7" id="KW-0418">Kinase</keyword>
<dbReference type="InterPro" id="IPR036097">
    <property type="entry name" value="HisK_dim/P_sf"/>
</dbReference>
<dbReference type="InterPro" id="IPR001610">
    <property type="entry name" value="PAC"/>
</dbReference>
<name>A0A8J7C591_9CYAN</name>
<dbReference type="SMART" id="SM00086">
    <property type="entry name" value="PAC"/>
    <property type="match status" value="3"/>
</dbReference>
<evidence type="ECO:0000259" key="12">
    <source>
        <dbReference type="PROSITE" id="PS50109"/>
    </source>
</evidence>
<feature type="coiled-coil region" evidence="10">
    <location>
        <begin position="614"/>
        <end position="644"/>
    </location>
</feature>
<dbReference type="InterPro" id="IPR016132">
    <property type="entry name" value="Phyto_chromo_attachment"/>
</dbReference>
<dbReference type="PROSITE" id="PS50109">
    <property type="entry name" value="HIS_KIN"/>
    <property type="match status" value="1"/>
</dbReference>
<dbReference type="Pfam" id="PF13426">
    <property type="entry name" value="PAS_9"/>
    <property type="match status" value="1"/>
</dbReference>
<dbReference type="SUPFAM" id="SSF55785">
    <property type="entry name" value="PYP-like sensor domain (PAS domain)"/>
    <property type="match status" value="3"/>
</dbReference>
<dbReference type="PROSITE" id="PS50113">
    <property type="entry name" value="PAC"/>
    <property type="match status" value="2"/>
</dbReference>
<dbReference type="Pfam" id="PF08448">
    <property type="entry name" value="PAS_4"/>
    <property type="match status" value="1"/>
</dbReference>
<comment type="catalytic activity">
    <reaction evidence="1">
        <text>ATP + protein L-histidine = ADP + protein N-phospho-L-histidine.</text>
        <dbReference type="EC" id="2.7.13.3"/>
    </reaction>
</comment>
<dbReference type="Pfam" id="PF01590">
    <property type="entry name" value="GAF"/>
    <property type="match status" value="1"/>
</dbReference>
<dbReference type="PANTHER" id="PTHR43065:SF10">
    <property type="entry name" value="PEROXIDE STRESS-ACTIVATED HISTIDINE KINASE MAK3"/>
    <property type="match status" value="1"/>
</dbReference>
<dbReference type="InterPro" id="IPR004358">
    <property type="entry name" value="Sig_transdc_His_kin-like_C"/>
</dbReference>
<dbReference type="CDD" id="cd00130">
    <property type="entry name" value="PAS"/>
    <property type="match status" value="2"/>
</dbReference>
<dbReference type="EMBL" id="JACXAE010000043">
    <property type="protein sequence ID" value="MBD2772769.1"/>
    <property type="molecule type" value="Genomic_DNA"/>
</dbReference>
<keyword evidence="8" id="KW-0067">ATP-binding</keyword>
<gene>
    <name evidence="14" type="ORF">ICL16_11975</name>
</gene>
<dbReference type="InterPro" id="IPR005467">
    <property type="entry name" value="His_kinase_dom"/>
</dbReference>
<dbReference type="SMART" id="SM00091">
    <property type="entry name" value="PAS"/>
    <property type="match status" value="3"/>
</dbReference>
<evidence type="ECO:0000256" key="7">
    <source>
        <dbReference type="ARBA" id="ARBA00022777"/>
    </source>
</evidence>
<dbReference type="SUPFAM" id="SSF47384">
    <property type="entry name" value="Homodimeric domain of signal transducing histidine kinase"/>
    <property type="match status" value="1"/>
</dbReference>
<reference evidence="14" key="1">
    <citation type="submission" date="2020-09" db="EMBL/GenBank/DDBJ databases">
        <title>Iningainema tapete sp. nov. (Scytonemataceae, Cyanobacteria) from greenhouses in central Florida (USA) produces two types of nodularin with biosynthetic potential for microcystin-LR and anabaenopeptins.</title>
        <authorList>
            <person name="Berthold D.E."/>
            <person name="Lefler F.W."/>
            <person name="Huang I.-S."/>
            <person name="Abdulla H."/>
            <person name="Zimba P.V."/>
            <person name="Laughinghouse H.D. IV."/>
        </authorList>
    </citation>
    <scope>NUCLEOTIDE SEQUENCE</scope>
    <source>
        <strain evidence="14">BLCCT55</strain>
    </source>
</reference>
<evidence type="ECO:0000256" key="10">
    <source>
        <dbReference type="SAM" id="Coils"/>
    </source>
</evidence>
<dbReference type="SUPFAM" id="SSF55874">
    <property type="entry name" value="ATPase domain of HSP90 chaperone/DNA topoisomerase II/histidine kinase"/>
    <property type="match status" value="1"/>
</dbReference>
<dbReference type="SMART" id="SM00387">
    <property type="entry name" value="HATPase_c"/>
    <property type="match status" value="1"/>
</dbReference>
<dbReference type="SMART" id="SM00065">
    <property type="entry name" value="GAF"/>
    <property type="match status" value="1"/>
</dbReference>
<dbReference type="InterPro" id="IPR013655">
    <property type="entry name" value="PAS_fold_3"/>
</dbReference>
<dbReference type="PRINTS" id="PR00344">
    <property type="entry name" value="BCTRLSENSOR"/>
</dbReference>
<dbReference type="AlphaFoldDB" id="A0A8J7C591"/>
<dbReference type="InterPro" id="IPR036890">
    <property type="entry name" value="HATPase_C_sf"/>
</dbReference>
<dbReference type="GO" id="GO:0000155">
    <property type="term" value="F:phosphorelay sensor kinase activity"/>
    <property type="evidence" value="ECO:0007669"/>
    <property type="project" value="InterPro"/>
</dbReference>
<evidence type="ECO:0000256" key="2">
    <source>
        <dbReference type="ARBA" id="ARBA00006402"/>
    </source>
</evidence>
<comment type="similarity">
    <text evidence="2">In the N-terminal section; belongs to the phytochrome family.</text>
</comment>
<dbReference type="InterPro" id="IPR000014">
    <property type="entry name" value="PAS"/>
</dbReference>
<dbReference type="PANTHER" id="PTHR43065">
    <property type="entry name" value="SENSOR HISTIDINE KINASE"/>
    <property type="match status" value="1"/>
</dbReference>
<accession>A0A8J7C591</accession>
<dbReference type="CDD" id="cd00082">
    <property type="entry name" value="HisKA"/>
    <property type="match status" value="1"/>
</dbReference>
<keyword evidence="15" id="KW-1185">Reference proteome</keyword>
<dbReference type="Gene3D" id="1.10.287.130">
    <property type="match status" value="1"/>
</dbReference>
<dbReference type="PROSITE" id="PS50046">
    <property type="entry name" value="PHYTOCHROME_2"/>
    <property type="match status" value="1"/>
</dbReference>
<dbReference type="InterPro" id="IPR003594">
    <property type="entry name" value="HATPase_dom"/>
</dbReference>
<evidence type="ECO:0000259" key="11">
    <source>
        <dbReference type="PROSITE" id="PS50046"/>
    </source>
</evidence>
<dbReference type="Gene3D" id="3.30.450.20">
    <property type="entry name" value="PAS domain"/>
    <property type="match status" value="3"/>
</dbReference>
<dbReference type="InterPro" id="IPR003018">
    <property type="entry name" value="GAF"/>
</dbReference>
<keyword evidence="9" id="KW-0902">Two-component regulatory system</keyword>
<feature type="domain" description="PAC" evidence="13">
    <location>
        <begin position="74"/>
        <end position="127"/>
    </location>
</feature>